<dbReference type="EMBL" id="FXTM01000001">
    <property type="protein sequence ID" value="SMO33846.1"/>
    <property type="molecule type" value="Genomic_DNA"/>
</dbReference>
<feature type="domain" description="Mannosyl-glycoprotein endo-beta-N-acetylglucosamidase-like" evidence="1">
    <location>
        <begin position="104"/>
        <end position="243"/>
    </location>
</feature>
<protein>
    <submittedName>
        <fullName evidence="2">Bax protein</fullName>
    </submittedName>
</protein>
<accession>A0A521AGC0</accession>
<dbReference type="Gene3D" id="1.10.530.10">
    <property type="match status" value="1"/>
</dbReference>
<reference evidence="2 3" key="1">
    <citation type="submission" date="2017-05" db="EMBL/GenBank/DDBJ databases">
        <authorList>
            <person name="Varghese N."/>
            <person name="Submissions S."/>
        </authorList>
    </citation>
    <scope>NUCLEOTIDE SEQUENCE [LARGE SCALE GENOMIC DNA]</scope>
    <source>
        <strain evidence="2 3">DSM 16304</strain>
    </source>
</reference>
<dbReference type="AlphaFoldDB" id="A0A521AGC0"/>
<dbReference type="PANTHER" id="PTHR40572:SF1">
    <property type="entry name" value="PROTEIN BAX"/>
    <property type="match status" value="1"/>
</dbReference>
<evidence type="ECO:0000313" key="3">
    <source>
        <dbReference type="Proteomes" id="UP000317315"/>
    </source>
</evidence>
<dbReference type="InterPro" id="IPR002901">
    <property type="entry name" value="MGlyc_endo_b_GlcNAc-like_dom"/>
</dbReference>
<dbReference type="InterPro" id="IPR053195">
    <property type="entry name" value="Bax-like"/>
</dbReference>
<sequence length="256" mass="29663">MKKVWLFIFLGFVLGVLANSLFQIEKGADGYQVLHEKKVILKPIEIPSHVSLKGLPISERKKEFVRILLPLIKMANREVLNEREFIIKVAKKAKLSDLERERLSFLMKKYRAENIDELLRRVNTVPPSLILAQGAIESGWGTSRFFTEANNIFGVYSFKGARCIKAKDSNACLKVYDNLLDSIRDYIYNLNVSWAYRRFRELRAEGADIHTLVKSLDLYSTKREEYEELVWKIIVKNNLQRFDSIELASSSLQLSE</sequence>
<dbReference type="Proteomes" id="UP000317315">
    <property type="component" value="Unassembled WGS sequence"/>
</dbReference>
<dbReference type="Pfam" id="PF01832">
    <property type="entry name" value="Glucosaminidase"/>
    <property type="match status" value="1"/>
</dbReference>
<evidence type="ECO:0000313" key="2">
    <source>
        <dbReference type="EMBL" id="SMO33846.1"/>
    </source>
</evidence>
<organism evidence="2 3">
    <name type="scientific">Balnearium lithotrophicum</name>
    <dbReference type="NCBI Taxonomy" id="223788"/>
    <lineage>
        <taxon>Bacteria</taxon>
        <taxon>Pseudomonadati</taxon>
        <taxon>Aquificota</taxon>
        <taxon>Aquificia</taxon>
        <taxon>Desulfurobacteriales</taxon>
        <taxon>Desulfurobacteriaceae</taxon>
        <taxon>Balnearium</taxon>
    </lineage>
</organism>
<dbReference type="RefSeq" id="WP_246051243.1">
    <property type="nucleotide sequence ID" value="NZ_FXTM01000001.1"/>
</dbReference>
<keyword evidence="3" id="KW-1185">Reference proteome</keyword>
<dbReference type="GO" id="GO:0004040">
    <property type="term" value="F:amidase activity"/>
    <property type="evidence" value="ECO:0007669"/>
    <property type="project" value="InterPro"/>
</dbReference>
<name>A0A521AGC0_9BACT</name>
<dbReference type="PANTHER" id="PTHR40572">
    <property type="entry name" value="PROTEIN BAX"/>
    <property type="match status" value="1"/>
</dbReference>
<dbReference type="SMART" id="SM00047">
    <property type="entry name" value="LYZ2"/>
    <property type="match status" value="1"/>
</dbReference>
<gene>
    <name evidence="2" type="ORF">SAMN06269117_101107</name>
</gene>
<proteinExistence type="predicted"/>
<evidence type="ECO:0000259" key="1">
    <source>
        <dbReference type="SMART" id="SM00047"/>
    </source>
</evidence>